<evidence type="ECO:0000313" key="6">
    <source>
        <dbReference type="Proteomes" id="UP000824073"/>
    </source>
</evidence>
<dbReference type="InterPro" id="IPR009057">
    <property type="entry name" value="Homeodomain-like_sf"/>
</dbReference>
<dbReference type="EMBL" id="DVMR01000025">
    <property type="protein sequence ID" value="HIU43084.1"/>
    <property type="molecule type" value="Genomic_DNA"/>
</dbReference>
<feature type="domain" description="HTH araC/xylS-type" evidence="4">
    <location>
        <begin position="127"/>
        <end position="225"/>
    </location>
</feature>
<dbReference type="InterPro" id="IPR018062">
    <property type="entry name" value="HTH_AraC-typ_CS"/>
</dbReference>
<dbReference type="Pfam" id="PF12833">
    <property type="entry name" value="HTH_18"/>
    <property type="match status" value="1"/>
</dbReference>
<evidence type="ECO:0000313" key="5">
    <source>
        <dbReference type="EMBL" id="HIU43084.1"/>
    </source>
</evidence>
<protein>
    <submittedName>
        <fullName evidence="5">Helix-turn-helix transcriptional regulator</fullName>
    </submittedName>
</protein>
<proteinExistence type="predicted"/>
<dbReference type="Gene3D" id="1.10.10.60">
    <property type="entry name" value="Homeodomain-like"/>
    <property type="match status" value="2"/>
</dbReference>
<dbReference type="SMART" id="SM00342">
    <property type="entry name" value="HTH_ARAC"/>
    <property type="match status" value="1"/>
</dbReference>
<dbReference type="InterPro" id="IPR018060">
    <property type="entry name" value="HTH_AraC"/>
</dbReference>
<keyword evidence="3" id="KW-0804">Transcription</keyword>
<sequence length="244" mass="27538">MKTALAAEGLEVCTFDCLCWTAPEVSDTPAQCEVLYLLSGKLQLELKTGELLCAERHELLLLTPLTCVRCAHMLRGPLRGAVVTFDDVCALKSLPWLWAGQPERVGGAGQSGQKHTYRDQYQIESIRRVQAFMMEHLDQPLTIDSLARAFHISGTLLKEGFRQMYGLPVRQFLQVHRMARAAELLCTTNQPIAQVASAVGYESVSQFGMVFKRQYRMTPSQYRRQFRRKMSKTGELCLNPNVLP</sequence>
<dbReference type="PANTHER" id="PTHR43280">
    <property type="entry name" value="ARAC-FAMILY TRANSCRIPTIONAL REGULATOR"/>
    <property type="match status" value="1"/>
</dbReference>
<dbReference type="PROSITE" id="PS00041">
    <property type="entry name" value="HTH_ARAC_FAMILY_1"/>
    <property type="match status" value="1"/>
</dbReference>
<keyword evidence="2" id="KW-0238">DNA-binding</keyword>
<dbReference type="PROSITE" id="PS01124">
    <property type="entry name" value="HTH_ARAC_FAMILY_2"/>
    <property type="match status" value="1"/>
</dbReference>
<evidence type="ECO:0000256" key="1">
    <source>
        <dbReference type="ARBA" id="ARBA00023015"/>
    </source>
</evidence>
<gene>
    <name evidence="5" type="ORF">IAB67_02170</name>
</gene>
<dbReference type="InterPro" id="IPR020449">
    <property type="entry name" value="Tscrpt_reg_AraC-type_HTH"/>
</dbReference>
<evidence type="ECO:0000259" key="4">
    <source>
        <dbReference type="PROSITE" id="PS01124"/>
    </source>
</evidence>
<dbReference type="GO" id="GO:0003700">
    <property type="term" value="F:DNA-binding transcription factor activity"/>
    <property type="evidence" value="ECO:0007669"/>
    <property type="project" value="InterPro"/>
</dbReference>
<keyword evidence="1" id="KW-0805">Transcription regulation</keyword>
<evidence type="ECO:0000256" key="3">
    <source>
        <dbReference type="ARBA" id="ARBA00023163"/>
    </source>
</evidence>
<dbReference type="AlphaFoldDB" id="A0A9D1IW26"/>
<dbReference type="PRINTS" id="PR00032">
    <property type="entry name" value="HTHARAC"/>
</dbReference>
<dbReference type="Proteomes" id="UP000824073">
    <property type="component" value="Unassembled WGS sequence"/>
</dbReference>
<dbReference type="SUPFAM" id="SSF46689">
    <property type="entry name" value="Homeodomain-like"/>
    <property type="match status" value="2"/>
</dbReference>
<evidence type="ECO:0000256" key="2">
    <source>
        <dbReference type="ARBA" id="ARBA00023125"/>
    </source>
</evidence>
<reference evidence="5" key="1">
    <citation type="submission" date="2020-10" db="EMBL/GenBank/DDBJ databases">
        <authorList>
            <person name="Gilroy R."/>
        </authorList>
    </citation>
    <scope>NUCLEOTIDE SEQUENCE</scope>
    <source>
        <strain evidence="5">CHK191-8634</strain>
    </source>
</reference>
<organism evidence="5 6">
    <name type="scientific">Candidatus Ventrousia excrementavium</name>
    <dbReference type="NCBI Taxonomy" id="2840961"/>
    <lineage>
        <taxon>Bacteria</taxon>
        <taxon>Bacillati</taxon>
        <taxon>Bacillota</taxon>
        <taxon>Clostridia</taxon>
        <taxon>Eubacteriales</taxon>
        <taxon>Clostridiaceae</taxon>
        <taxon>Clostridiaceae incertae sedis</taxon>
        <taxon>Candidatus Ventrousia</taxon>
    </lineage>
</organism>
<dbReference type="GO" id="GO:0043565">
    <property type="term" value="F:sequence-specific DNA binding"/>
    <property type="evidence" value="ECO:0007669"/>
    <property type="project" value="InterPro"/>
</dbReference>
<comment type="caution">
    <text evidence="5">The sequence shown here is derived from an EMBL/GenBank/DDBJ whole genome shotgun (WGS) entry which is preliminary data.</text>
</comment>
<reference evidence="5" key="2">
    <citation type="journal article" date="2021" name="PeerJ">
        <title>Extensive microbial diversity within the chicken gut microbiome revealed by metagenomics and culture.</title>
        <authorList>
            <person name="Gilroy R."/>
            <person name="Ravi A."/>
            <person name="Getino M."/>
            <person name="Pursley I."/>
            <person name="Horton D.L."/>
            <person name="Alikhan N.F."/>
            <person name="Baker D."/>
            <person name="Gharbi K."/>
            <person name="Hall N."/>
            <person name="Watson M."/>
            <person name="Adriaenssens E.M."/>
            <person name="Foster-Nyarko E."/>
            <person name="Jarju S."/>
            <person name="Secka A."/>
            <person name="Antonio M."/>
            <person name="Oren A."/>
            <person name="Chaudhuri R.R."/>
            <person name="La Ragione R."/>
            <person name="Hildebrand F."/>
            <person name="Pallen M.J."/>
        </authorList>
    </citation>
    <scope>NUCLEOTIDE SEQUENCE</scope>
    <source>
        <strain evidence="5">CHK191-8634</strain>
    </source>
</reference>
<dbReference type="PANTHER" id="PTHR43280:SF11">
    <property type="entry name" value="RCS-SPECIFIC HTH-TYPE TRANSCRIPTIONAL ACTIVATOR RCLR"/>
    <property type="match status" value="1"/>
</dbReference>
<name>A0A9D1IW26_9CLOT</name>
<accession>A0A9D1IW26</accession>